<accession>A0ABR7LY05</accession>
<dbReference type="EMBL" id="JABVEC010000031">
    <property type="protein sequence ID" value="MBC6469742.1"/>
    <property type="molecule type" value="Genomic_DNA"/>
</dbReference>
<evidence type="ECO:0000313" key="1">
    <source>
        <dbReference type="EMBL" id="MBC6469742.1"/>
    </source>
</evidence>
<dbReference type="RefSeq" id="WP_187246792.1">
    <property type="nucleotide sequence ID" value="NZ_BAAAOK010000010.1"/>
</dbReference>
<organism evidence="1 2">
    <name type="scientific">Actinomadura alba</name>
    <dbReference type="NCBI Taxonomy" id="406431"/>
    <lineage>
        <taxon>Bacteria</taxon>
        <taxon>Bacillati</taxon>
        <taxon>Actinomycetota</taxon>
        <taxon>Actinomycetes</taxon>
        <taxon>Streptosporangiales</taxon>
        <taxon>Thermomonosporaceae</taxon>
        <taxon>Actinomadura</taxon>
    </lineage>
</organism>
<proteinExistence type="predicted"/>
<reference evidence="1 2" key="1">
    <citation type="submission" date="2020-06" db="EMBL/GenBank/DDBJ databases">
        <title>Actinomadura xiongansis sp. nov., isolated from soil of Baiyangdian.</title>
        <authorList>
            <person name="Zhang X."/>
        </authorList>
    </citation>
    <scope>NUCLEOTIDE SEQUENCE [LARGE SCALE GENOMIC DNA]</scope>
    <source>
        <strain evidence="1 2">HBUM206468</strain>
    </source>
</reference>
<sequence length="140" mass="14963">MPLGHRVSKDVLERHAADKKLATTYRDALAAVADADGALRAAQAEAGRPGAELRGLSIALDRALADALRVAEAAERAAMGVQTYAPEGANAKGTRDAEIARRRAKARPGVREWTDEVDRLRTARERHLLSFRVAGARSGA</sequence>
<dbReference type="Proteomes" id="UP000805614">
    <property type="component" value="Unassembled WGS sequence"/>
</dbReference>
<evidence type="ECO:0000313" key="2">
    <source>
        <dbReference type="Proteomes" id="UP000805614"/>
    </source>
</evidence>
<name>A0ABR7LY05_9ACTN</name>
<keyword evidence="2" id="KW-1185">Reference proteome</keyword>
<gene>
    <name evidence="1" type="ORF">HKK74_30250</name>
</gene>
<protein>
    <submittedName>
        <fullName evidence="1">Plectin</fullName>
    </submittedName>
</protein>
<comment type="caution">
    <text evidence="1">The sequence shown here is derived from an EMBL/GenBank/DDBJ whole genome shotgun (WGS) entry which is preliminary data.</text>
</comment>